<dbReference type="SUPFAM" id="SSF46689">
    <property type="entry name" value="Homeodomain-like"/>
    <property type="match status" value="1"/>
</dbReference>
<dbReference type="Pfam" id="PF03221">
    <property type="entry name" value="HTH_Tnp_Tc5"/>
    <property type="match status" value="1"/>
</dbReference>
<feature type="compositionally biased region" description="Basic and acidic residues" evidence="3">
    <location>
        <begin position="82"/>
        <end position="126"/>
    </location>
</feature>
<organism evidence="5 6">
    <name type="scientific">Priapulus caudatus</name>
    <name type="common">Priapulid worm</name>
    <dbReference type="NCBI Taxonomy" id="37621"/>
    <lineage>
        <taxon>Eukaryota</taxon>
        <taxon>Metazoa</taxon>
        <taxon>Ecdysozoa</taxon>
        <taxon>Scalidophora</taxon>
        <taxon>Priapulida</taxon>
        <taxon>Priapulimorpha</taxon>
        <taxon>Priapulimorphida</taxon>
        <taxon>Priapulidae</taxon>
        <taxon>Priapulus</taxon>
    </lineage>
</organism>
<feature type="region of interest" description="Disordered" evidence="3">
    <location>
        <begin position="1136"/>
        <end position="1163"/>
    </location>
</feature>
<evidence type="ECO:0000256" key="2">
    <source>
        <dbReference type="ARBA" id="ARBA00023125"/>
    </source>
</evidence>
<feature type="compositionally biased region" description="Acidic residues" evidence="3">
    <location>
        <begin position="252"/>
        <end position="262"/>
    </location>
</feature>
<comment type="subcellular location">
    <subcellularLocation>
        <location evidence="1">Nucleus</location>
    </subcellularLocation>
</comment>
<dbReference type="PROSITE" id="PS51253">
    <property type="entry name" value="HTH_CENPB"/>
    <property type="match status" value="1"/>
</dbReference>
<evidence type="ECO:0000256" key="1">
    <source>
        <dbReference type="ARBA" id="ARBA00004123"/>
    </source>
</evidence>
<keyword evidence="2" id="KW-0238">DNA-binding</keyword>
<feature type="region of interest" description="Disordered" evidence="3">
    <location>
        <begin position="448"/>
        <end position="535"/>
    </location>
</feature>
<gene>
    <name evidence="6" type="primary">LOC106810154</name>
</gene>
<feature type="compositionally biased region" description="Basic and acidic residues" evidence="3">
    <location>
        <begin position="588"/>
        <end position="598"/>
    </location>
</feature>
<dbReference type="InterPro" id="IPR006600">
    <property type="entry name" value="HTH_CenpB_DNA-bd_dom"/>
</dbReference>
<evidence type="ECO:0000259" key="4">
    <source>
        <dbReference type="PROSITE" id="PS51253"/>
    </source>
</evidence>
<feature type="compositionally biased region" description="Acidic residues" evidence="3">
    <location>
        <begin position="578"/>
        <end position="587"/>
    </location>
</feature>
<feature type="compositionally biased region" description="Basic and acidic residues" evidence="3">
    <location>
        <begin position="448"/>
        <end position="458"/>
    </location>
</feature>
<proteinExistence type="predicted"/>
<dbReference type="GeneID" id="106810154"/>
<feature type="domain" description="HTH CENPB-type" evidence="4">
    <location>
        <begin position="764"/>
        <end position="835"/>
    </location>
</feature>
<reference evidence="6" key="1">
    <citation type="submission" date="2025-08" db="UniProtKB">
        <authorList>
            <consortium name="RefSeq"/>
        </authorList>
    </citation>
    <scope>IDENTIFICATION</scope>
</reference>
<evidence type="ECO:0000256" key="3">
    <source>
        <dbReference type="SAM" id="MobiDB-lite"/>
    </source>
</evidence>
<dbReference type="SMART" id="SM00674">
    <property type="entry name" value="CENPB"/>
    <property type="match status" value="1"/>
</dbReference>
<feature type="compositionally biased region" description="Basic and acidic residues" evidence="3">
    <location>
        <begin position="240"/>
        <end position="250"/>
    </location>
</feature>
<dbReference type="InterPro" id="IPR004875">
    <property type="entry name" value="DDE_SF_endonuclease_dom"/>
</dbReference>
<feature type="compositionally biased region" description="Acidic residues" evidence="3">
    <location>
        <begin position="176"/>
        <end position="185"/>
    </location>
</feature>
<feature type="region of interest" description="Disordered" evidence="3">
    <location>
        <begin position="290"/>
        <end position="364"/>
    </location>
</feature>
<dbReference type="PANTHER" id="PTHR19303:SF73">
    <property type="entry name" value="PROTEIN PDC2"/>
    <property type="match status" value="1"/>
</dbReference>
<dbReference type="Gene3D" id="1.10.10.60">
    <property type="entry name" value="Homeodomain-like"/>
    <property type="match status" value="2"/>
</dbReference>
<feature type="region of interest" description="Disordered" evidence="3">
    <location>
        <begin position="82"/>
        <end position="264"/>
    </location>
</feature>
<dbReference type="Proteomes" id="UP000695022">
    <property type="component" value="Unplaced"/>
</dbReference>
<dbReference type="PANTHER" id="PTHR19303">
    <property type="entry name" value="TRANSPOSON"/>
    <property type="match status" value="1"/>
</dbReference>
<dbReference type="Pfam" id="PF03184">
    <property type="entry name" value="DDE_1"/>
    <property type="match status" value="1"/>
</dbReference>
<evidence type="ECO:0000313" key="6">
    <source>
        <dbReference type="RefSeq" id="XP_014668920.1"/>
    </source>
</evidence>
<dbReference type="InterPro" id="IPR050863">
    <property type="entry name" value="CenT-Element_Derived"/>
</dbReference>
<feature type="compositionally biased region" description="Acidic residues" evidence="3">
    <location>
        <begin position="559"/>
        <end position="569"/>
    </location>
</feature>
<keyword evidence="5" id="KW-1185">Reference proteome</keyword>
<accession>A0ABM1E9P9</accession>
<name>A0ABM1E9P9_PRICU</name>
<feature type="compositionally biased region" description="Polar residues" evidence="3">
    <location>
        <begin position="143"/>
        <end position="164"/>
    </location>
</feature>
<feature type="compositionally biased region" description="Acidic residues" evidence="3">
    <location>
        <begin position="228"/>
        <end position="239"/>
    </location>
</feature>
<evidence type="ECO:0000313" key="5">
    <source>
        <dbReference type="Proteomes" id="UP000695022"/>
    </source>
</evidence>
<feature type="compositionally biased region" description="Basic and acidic residues" evidence="3">
    <location>
        <begin position="312"/>
        <end position="333"/>
    </location>
</feature>
<feature type="compositionally biased region" description="Acidic residues" evidence="3">
    <location>
        <begin position="1147"/>
        <end position="1157"/>
    </location>
</feature>
<dbReference type="RefSeq" id="XP_014668920.1">
    <property type="nucleotide sequence ID" value="XM_014813434.1"/>
</dbReference>
<sequence length="1218" mass="134763">MEIGAEISHKIRHAIKAKLVDLGAYVDDELPDYIMVMVANKKTQQQMTDDLALFLGNNAAKFTTWLHEVLYKLQSVTVETLKSEKKKDKLRPEGARDARDHEPRSSTHVEHVSSKRKAEQSERVDSSKTISKKHKRADWDESANASSSKLTESSVSQTAHQTKSPDAHPSTCDQQENADADDSESLDSRPGLPNEIGEGSQSREQAASSKEDSEEEQEKGDATSENENSAEEVEVEPEKEEMLLDVKPGEGEQIDSDSEAEQDYQPIKKKIVHGCVISTKQKVLQKVVPSKTSSGVHKPGASTAPSVGATVERTERVVEVTRSDSRREMETRRNLSSTRGDLRRPASAVQHSETAIGKSAEGAVPKKRQVPGSVIAGVIKREEVVEEAYNPYKPSVGAVASTVKVTPRRFLPKSLQANKSLLLKAMTDAESSIAKAVKLPGHTTMAVDQKHSSVHDRLGGAATKRQHPAQRAGKSAALSERMVSKQQQQLPAQKRRDDRQKSGVKKTLARPTVLQRLGLPMEKSSSTQTARGFERRASNHVAEVITIKQEVEEPEVFILSEDDDAEQESQGDARKAGEDEEEAVETEEAGREKMKPLLERSPSSGPSEESKDVTSGDELVNEEVQTADIQDVSVGEELDRRLIQIDKDEVNVKKERRGDGDGFSLESTEEGEIPHRIVEAKGDVGVCVVVPTNSNPPKLVRNQLTLEKKLEVIYMCEQHGMSTRMIAETLSSQGYRCGRTQIQNILKNRQHWIEELQRNAPLNRKRKVRRTGNAELNSLMYEWVRETTAQMLPMSGSLLQEKARQVAVQLGLDDFKASNGWLESFRRRHSIVFGKVSEERASVEAAPSYDCAAMFAELCAGYAPRDIYNVAETAIFFKATTDSVRHLQGAGCSAGKWSKARVTVVLCANAVGDKETAMVVGKAEKPRCFGRLDRTDLPVDYCANKMAWMTSELFEVYTRRLDEKMRGEGRHVLMLLDNAPCHPDLQLTNIKLLFVPQSSRSVIQPMDRGIVRALKRRFRERQVAGVLRRAESEAGSTAAAELMKATDILQTICLVSKSWRDTDAERIRRCFLQCGIGHGSDHGEVDEEEGSGRNDMLEAACENALGVSLTDLVQVDSWFATTDNAQAWTVEGMPLRAVESGGGSGDGSDEEEEDDTVPQEPEINSLHELHECVDKIKAFAVHRGYGAILNKCIDLEETVEEVVQSEGQASQATMFDLF</sequence>
<dbReference type="InterPro" id="IPR009057">
    <property type="entry name" value="Homeodomain-like_sf"/>
</dbReference>
<feature type="region of interest" description="Disordered" evidence="3">
    <location>
        <begin position="559"/>
        <end position="630"/>
    </location>
</feature>
<protein>
    <submittedName>
        <fullName evidence="6">Uncharacterized protein LOC106810154 isoform X1</fullName>
    </submittedName>
</protein>
<dbReference type="Gene3D" id="1.20.1390.10">
    <property type="entry name" value="PWI domain"/>
    <property type="match status" value="1"/>
</dbReference>